<dbReference type="Proteomes" id="UP000317180">
    <property type="component" value="Unassembled WGS sequence"/>
</dbReference>
<gene>
    <name evidence="1" type="ORF">BAG01nite_26560</name>
</gene>
<proteinExistence type="predicted"/>
<evidence type="ECO:0000313" key="2">
    <source>
        <dbReference type="Proteomes" id="UP000317180"/>
    </source>
</evidence>
<protein>
    <recommendedName>
        <fullName evidence="3">ATP-grasp domain-containing protein</fullName>
    </recommendedName>
</protein>
<evidence type="ECO:0008006" key="3">
    <source>
        <dbReference type="Google" id="ProtNLM"/>
    </source>
</evidence>
<evidence type="ECO:0000313" key="1">
    <source>
        <dbReference type="EMBL" id="GED26554.1"/>
    </source>
</evidence>
<dbReference type="SUPFAM" id="SSF56059">
    <property type="entry name" value="Glutathione synthetase ATP-binding domain-like"/>
    <property type="match status" value="1"/>
</dbReference>
<comment type="caution">
    <text evidence="1">The sequence shown here is derived from an EMBL/GenBank/DDBJ whole genome shotgun (WGS) entry which is preliminary data.</text>
</comment>
<keyword evidence="2" id="KW-1185">Reference proteome</keyword>
<sequence>MAGKGYIITNIKRSGGKVLPLSTAIWRSNIRGASSSAIVSRLQQVALLAAKRLARYYTRQRVFGFDMGIDANGRVWIIEANLRPDISLFQKLADKSMYRTILAYRRHG</sequence>
<organism evidence="1 2">
    <name type="scientific">Brevibacillus agri</name>
    <dbReference type="NCBI Taxonomy" id="51101"/>
    <lineage>
        <taxon>Bacteria</taxon>
        <taxon>Bacillati</taxon>
        <taxon>Bacillota</taxon>
        <taxon>Bacilli</taxon>
        <taxon>Bacillales</taxon>
        <taxon>Paenibacillaceae</taxon>
        <taxon>Brevibacillus</taxon>
    </lineage>
</organism>
<reference evidence="1 2" key="1">
    <citation type="submission" date="2019-06" db="EMBL/GenBank/DDBJ databases">
        <title>Whole genome shotgun sequence of Brevibacillus agri NBRC 15538.</title>
        <authorList>
            <person name="Hosoyama A."/>
            <person name="Uohara A."/>
            <person name="Ohji S."/>
            <person name="Ichikawa N."/>
        </authorList>
    </citation>
    <scope>NUCLEOTIDE SEQUENCE [LARGE SCALE GENOMIC DNA]</scope>
    <source>
        <strain evidence="1 2">NBRC 15538</strain>
    </source>
</reference>
<name>A0ABQ0SRQ2_9BACL</name>
<accession>A0ABQ0SRQ2</accession>
<dbReference type="Gene3D" id="3.30.470.20">
    <property type="entry name" value="ATP-grasp fold, B domain"/>
    <property type="match status" value="1"/>
</dbReference>
<dbReference type="Pfam" id="PF14398">
    <property type="entry name" value="ATPgrasp_YheCD"/>
    <property type="match status" value="1"/>
</dbReference>
<dbReference type="InterPro" id="IPR026838">
    <property type="entry name" value="YheC/D"/>
</dbReference>
<dbReference type="EMBL" id="BJOD01000025">
    <property type="protein sequence ID" value="GED26554.1"/>
    <property type="molecule type" value="Genomic_DNA"/>
</dbReference>